<comment type="subcellular location">
    <subcellularLocation>
        <location evidence="1">Preautophagosomal structure membrane</location>
        <topology evidence="1">Peripheral membrane protein</topology>
    </subcellularLocation>
</comment>
<dbReference type="Gene3D" id="1.10.510.10">
    <property type="entry name" value="Transferase(Phosphotransferase) domain 1"/>
    <property type="match status" value="1"/>
</dbReference>
<keyword evidence="2 6" id="KW-0547">Nucleotide-binding</keyword>
<evidence type="ECO:0000256" key="3">
    <source>
        <dbReference type="ARBA" id="ARBA00022840"/>
    </source>
</evidence>
<dbReference type="PROSITE" id="PS00108">
    <property type="entry name" value="PROTEIN_KINASE_ST"/>
    <property type="match status" value="1"/>
</dbReference>
<sequence length="557" mass="63625">MYGKHQVQFSSPSPYSEAIKIPSVITPSPESRIGTVLGETLHLTKVIGTGAYGVVYLAIDSRTNQQFAVKALNKVTSSGEPLQERQRRFQVREIQLHHYVSAHPNVVSMHKIVDLPDCTYVVLEYCEDGDLFTNITERGRFVGDDNLIRDAFSQILDAVEHCHRLGIYHRDLKPENILISNNGRNLLLADFGLATQEVTSEDHGCGSTFYMSPGRKIYPSFLPFRLTRIECLDHTRKFKYNCVPNDIWSLGVVLLNLTCGRNPWKQASLDDSTYRAFSSNPEFLQTILPISDEMNSIILQIFEANPMNRIDIVSLKKMIRNCQKFTGPIKCGDPRTPPPGMGRLIENNDNHEEQAPEQLLGNMALADWTFTNEDDNNQGFSSFCEEVSQINVPIDAQKPEVLCFSISDKWSYDVSSEENTTNSDSSKISNVPSEPEVKPLYENMFQARREKINPRFEDKQLANFNQLSIPWQNYISSNNIYNFTNWHDQPLFYGGKSAKLYPCHNISQQHNYRKRLEQQISASYYTANNGIYESQIHSFPFSQEESYRSWPESGMAF</sequence>
<dbReference type="GO" id="GO:0005524">
    <property type="term" value="F:ATP binding"/>
    <property type="evidence" value="ECO:0007669"/>
    <property type="project" value="UniProtKB-UniRule"/>
</dbReference>
<dbReference type="SUPFAM" id="SSF56112">
    <property type="entry name" value="Protein kinase-like (PK-like)"/>
    <property type="match status" value="1"/>
</dbReference>
<keyword evidence="3 6" id="KW-0067">ATP-binding</keyword>
<gene>
    <name evidence="9" type="ORF">GcC1_176017</name>
</gene>
<dbReference type="InterPro" id="IPR045269">
    <property type="entry name" value="Atg1-like"/>
</dbReference>
<dbReference type="AlphaFoldDB" id="A0A420HPE0"/>
<dbReference type="GO" id="GO:0004674">
    <property type="term" value="F:protein serine/threonine kinase activity"/>
    <property type="evidence" value="ECO:0007669"/>
    <property type="project" value="InterPro"/>
</dbReference>
<dbReference type="PROSITE" id="PS00107">
    <property type="entry name" value="PROTEIN_KINASE_ATP"/>
    <property type="match status" value="1"/>
</dbReference>
<accession>A0A420HPE0</accession>
<reference evidence="9 10" key="1">
    <citation type="journal article" date="2018" name="BMC Genomics">
        <title>Comparative genome analyses reveal sequence features reflecting distinct modes of host-adaptation between dicot and monocot powdery mildew.</title>
        <authorList>
            <person name="Wu Y."/>
            <person name="Ma X."/>
            <person name="Pan Z."/>
            <person name="Kale S.D."/>
            <person name="Song Y."/>
            <person name="King H."/>
            <person name="Zhang Q."/>
            <person name="Presley C."/>
            <person name="Deng X."/>
            <person name="Wei C.I."/>
            <person name="Xiao S."/>
        </authorList>
    </citation>
    <scope>NUCLEOTIDE SEQUENCE [LARGE SCALE GENOMIC DNA]</scope>
    <source>
        <strain evidence="9">UCSC1</strain>
    </source>
</reference>
<dbReference type="InterPro" id="IPR000719">
    <property type="entry name" value="Prot_kinase_dom"/>
</dbReference>
<evidence type="ECO:0000256" key="2">
    <source>
        <dbReference type="ARBA" id="ARBA00022741"/>
    </source>
</evidence>
<dbReference type="PROSITE" id="PS50011">
    <property type="entry name" value="PROTEIN_KINASE_DOM"/>
    <property type="match status" value="1"/>
</dbReference>
<dbReference type="SMART" id="SM00220">
    <property type="entry name" value="S_TKc"/>
    <property type="match status" value="1"/>
</dbReference>
<feature type="binding site" evidence="6">
    <location>
        <position position="70"/>
    </location>
    <ligand>
        <name>ATP</name>
        <dbReference type="ChEBI" id="CHEBI:30616"/>
    </ligand>
</feature>
<feature type="compositionally biased region" description="Low complexity" evidence="7">
    <location>
        <begin position="417"/>
        <end position="426"/>
    </location>
</feature>
<organism evidence="9 10">
    <name type="scientific">Golovinomyces cichoracearum</name>
    <dbReference type="NCBI Taxonomy" id="62708"/>
    <lineage>
        <taxon>Eukaryota</taxon>
        <taxon>Fungi</taxon>
        <taxon>Dikarya</taxon>
        <taxon>Ascomycota</taxon>
        <taxon>Pezizomycotina</taxon>
        <taxon>Leotiomycetes</taxon>
        <taxon>Erysiphales</taxon>
        <taxon>Erysiphaceae</taxon>
        <taxon>Golovinomyces</taxon>
    </lineage>
</organism>
<dbReference type="GO" id="GO:0006914">
    <property type="term" value="P:autophagy"/>
    <property type="evidence" value="ECO:0007669"/>
    <property type="project" value="UniProtKB-KW"/>
</dbReference>
<dbReference type="GO" id="GO:0034045">
    <property type="term" value="C:phagophore assembly site membrane"/>
    <property type="evidence" value="ECO:0007669"/>
    <property type="project" value="UniProtKB-SubCell"/>
</dbReference>
<dbReference type="PANTHER" id="PTHR24348:SF68">
    <property type="entry name" value="SERINE_THREONINE-PROTEIN KINASE ATG1C"/>
    <property type="match status" value="1"/>
</dbReference>
<dbReference type="PANTHER" id="PTHR24348">
    <property type="entry name" value="SERINE/THREONINE-PROTEIN KINASE UNC-51-RELATED"/>
    <property type="match status" value="1"/>
</dbReference>
<evidence type="ECO:0000256" key="4">
    <source>
        <dbReference type="ARBA" id="ARBA00023006"/>
    </source>
</evidence>
<dbReference type="InterPro" id="IPR008271">
    <property type="entry name" value="Ser/Thr_kinase_AS"/>
</dbReference>
<dbReference type="OrthoDB" id="541276at2759"/>
<name>A0A420HPE0_9PEZI</name>
<evidence type="ECO:0000313" key="9">
    <source>
        <dbReference type="EMBL" id="RKF59314.1"/>
    </source>
</evidence>
<evidence type="ECO:0000256" key="7">
    <source>
        <dbReference type="SAM" id="MobiDB-lite"/>
    </source>
</evidence>
<proteinExistence type="predicted"/>
<evidence type="ECO:0000256" key="6">
    <source>
        <dbReference type="PROSITE-ProRule" id="PRU10141"/>
    </source>
</evidence>
<dbReference type="GO" id="GO:0010506">
    <property type="term" value="P:regulation of autophagy"/>
    <property type="evidence" value="ECO:0007669"/>
    <property type="project" value="InterPro"/>
</dbReference>
<protein>
    <recommendedName>
        <fullName evidence="5">Autophagy-related protein 1</fullName>
    </recommendedName>
</protein>
<keyword evidence="4" id="KW-0072">Autophagy</keyword>
<comment type="caution">
    <text evidence="9">The sequence shown here is derived from an EMBL/GenBank/DDBJ whole genome shotgun (WGS) entry which is preliminary data.</text>
</comment>
<evidence type="ECO:0000256" key="5">
    <source>
        <dbReference type="ARBA" id="ARBA00030237"/>
    </source>
</evidence>
<dbReference type="InterPro" id="IPR011009">
    <property type="entry name" value="Kinase-like_dom_sf"/>
</dbReference>
<evidence type="ECO:0000256" key="1">
    <source>
        <dbReference type="ARBA" id="ARBA00004623"/>
    </source>
</evidence>
<feature type="region of interest" description="Disordered" evidence="7">
    <location>
        <begin position="415"/>
        <end position="434"/>
    </location>
</feature>
<evidence type="ECO:0000259" key="8">
    <source>
        <dbReference type="PROSITE" id="PS50011"/>
    </source>
</evidence>
<dbReference type="InterPro" id="IPR017441">
    <property type="entry name" value="Protein_kinase_ATP_BS"/>
</dbReference>
<dbReference type="Pfam" id="PF00069">
    <property type="entry name" value="Pkinase"/>
    <property type="match status" value="1"/>
</dbReference>
<dbReference type="EMBL" id="MCBR01017617">
    <property type="protein sequence ID" value="RKF59314.1"/>
    <property type="molecule type" value="Genomic_DNA"/>
</dbReference>
<dbReference type="Proteomes" id="UP000285405">
    <property type="component" value="Unassembled WGS sequence"/>
</dbReference>
<evidence type="ECO:0000313" key="10">
    <source>
        <dbReference type="Proteomes" id="UP000285405"/>
    </source>
</evidence>
<feature type="domain" description="Protein kinase" evidence="8">
    <location>
        <begin position="41"/>
        <end position="326"/>
    </location>
</feature>
<dbReference type="CDD" id="cd13993">
    <property type="entry name" value="STKc_Pat1_like"/>
    <property type="match status" value="1"/>
</dbReference>